<accession>A0A223NVZ6</accession>
<proteinExistence type="predicted"/>
<name>A0A223NVZ6_9SPHI</name>
<protein>
    <submittedName>
        <fullName evidence="1">Uncharacterized protein</fullName>
    </submittedName>
</protein>
<evidence type="ECO:0000313" key="1">
    <source>
        <dbReference type="EMBL" id="ASU33950.1"/>
    </source>
</evidence>
<evidence type="ECO:0000313" key="2">
    <source>
        <dbReference type="Proteomes" id="UP000215002"/>
    </source>
</evidence>
<dbReference type="KEGG" id="muc:MuYL_2058"/>
<gene>
    <name evidence="1" type="ORF">MuYL_2058</name>
</gene>
<organism evidence="1 2">
    <name type="scientific">Mucilaginibacter xinganensis</name>
    <dbReference type="NCBI Taxonomy" id="1234841"/>
    <lineage>
        <taxon>Bacteria</taxon>
        <taxon>Pseudomonadati</taxon>
        <taxon>Bacteroidota</taxon>
        <taxon>Sphingobacteriia</taxon>
        <taxon>Sphingobacteriales</taxon>
        <taxon>Sphingobacteriaceae</taxon>
        <taxon>Mucilaginibacter</taxon>
    </lineage>
</organism>
<sequence>MKGVLDGFLDIVDLYHRFAATIQLFLIIKAVHAVFRTIPN</sequence>
<dbReference type="EMBL" id="CP022743">
    <property type="protein sequence ID" value="ASU33950.1"/>
    <property type="molecule type" value="Genomic_DNA"/>
</dbReference>
<reference evidence="1 2" key="1">
    <citation type="submission" date="2017-08" db="EMBL/GenBank/DDBJ databases">
        <title>Complete genome sequence of Mucilaginibacter sp. strain BJC16-A31.</title>
        <authorList>
            <consortium name="Henan University of Science and Technology"/>
            <person name="You X."/>
        </authorList>
    </citation>
    <scope>NUCLEOTIDE SEQUENCE [LARGE SCALE GENOMIC DNA]</scope>
    <source>
        <strain evidence="1 2">BJC16-A31</strain>
    </source>
</reference>
<keyword evidence="2" id="KW-1185">Reference proteome</keyword>
<dbReference type="Proteomes" id="UP000215002">
    <property type="component" value="Chromosome"/>
</dbReference>
<dbReference type="AlphaFoldDB" id="A0A223NVZ6"/>